<accession>A0A1Q9R5F4</accession>
<evidence type="ECO:0000313" key="2">
    <source>
        <dbReference type="Proteomes" id="UP000186736"/>
    </source>
</evidence>
<dbReference type="InterPro" id="IPR021733">
    <property type="entry name" value="DUF3304"/>
</dbReference>
<reference evidence="1 2" key="1">
    <citation type="submission" date="2016-10" db="EMBL/GenBank/DDBJ databases">
        <title>Genome Sequence of Pseudomonas putida GM4FR.</title>
        <authorList>
            <person name="Poehlein A."/>
            <person name="Wemheuer F."/>
            <person name="Hollensteiner J."/>
            <person name="Wemheuer B."/>
        </authorList>
    </citation>
    <scope>NUCLEOTIDE SEQUENCE [LARGE SCALE GENOMIC DNA]</scope>
    <source>
        <strain evidence="1 2">GM4FR</strain>
    </source>
</reference>
<name>A0A1Q9R5F4_PSEPU</name>
<organism evidence="1 2">
    <name type="scientific">Pseudomonas putida</name>
    <name type="common">Arthrobacter siderocapsulatus</name>
    <dbReference type="NCBI Taxonomy" id="303"/>
    <lineage>
        <taxon>Bacteria</taxon>
        <taxon>Pseudomonadati</taxon>
        <taxon>Pseudomonadota</taxon>
        <taxon>Gammaproteobacteria</taxon>
        <taxon>Pseudomonadales</taxon>
        <taxon>Pseudomonadaceae</taxon>
        <taxon>Pseudomonas</taxon>
    </lineage>
</organism>
<dbReference type="EMBL" id="MKZO01000020">
    <property type="protein sequence ID" value="OLS62627.1"/>
    <property type="molecule type" value="Genomic_DNA"/>
</dbReference>
<evidence type="ECO:0008006" key="3">
    <source>
        <dbReference type="Google" id="ProtNLM"/>
    </source>
</evidence>
<proteinExistence type="predicted"/>
<dbReference type="PROSITE" id="PS51257">
    <property type="entry name" value="PROKAR_LIPOPROTEIN"/>
    <property type="match status" value="1"/>
</dbReference>
<sequence>MKPRSWNSTRPRKRACRRARGLALMLAGLSCVIAGGGVQARIMGINHTHWAINHFSVDGHSGLDVIGPWQGGGGGHISLPAQWVPGMTVRVGWERGIAYPDGFPGFHNSEAYDEWASKIRAQSRQRSRSVSVPDYSNQKTCGVTVHFLPCDEIQVTTSCYGFGHPDYPIKTPLNLPEPQSCPAQGGEL</sequence>
<dbReference type="Pfam" id="PF11745">
    <property type="entry name" value="DUF3304"/>
    <property type="match status" value="1"/>
</dbReference>
<dbReference type="AlphaFoldDB" id="A0A1Q9R5F4"/>
<gene>
    <name evidence="1" type="ORF">PSEMO_23890</name>
</gene>
<comment type="caution">
    <text evidence="1">The sequence shown here is derived from an EMBL/GenBank/DDBJ whole genome shotgun (WGS) entry which is preliminary data.</text>
</comment>
<evidence type="ECO:0000313" key="1">
    <source>
        <dbReference type="EMBL" id="OLS62627.1"/>
    </source>
</evidence>
<protein>
    <recommendedName>
        <fullName evidence="3">DUF3304 domain-containing protein</fullName>
    </recommendedName>
</protein>
<dbReference type="Proteomes" id="UP000186736">
    <property type="component" value="Unassembled WGS sequence"/>
</dbReference>